<reference evidence="1 2" key="1">
    <citation type="submission" date="2019-10" db="EMBL/GenBank/DDBJ databases">
        <title>The completed genome of Lactobacillus harbinensis M1.</title>
        <authorList>
            <person name="Zheng Y."/>
        </authorList>
    </citation>
    <scope>NUCLEOTIDE SEQUENCE [LARGE SCALE GENOMIC DNA]</scope>
    <source>
        <strain evidence="1 2">M1</strain>
    </source>
</reference>
<dbReference type="AlphaFoldDB" id="A0A5P8M6F5"/>
<evidence type="ECO:0000313" key="1">
    <source>
        <dbReference type="EMBL" id="QFR24088.1"/>
    </source>
</evidence>
<gene>
    <name evidence="1" type="ORF">D1010_12225</name>
</gene>
<accession>A0A5P8M6F5</accession>
<organism evidence="1 2">
    <name type="scientific">Schleiferilactobacillus harbinensis</name>
    <dbReference type="NCBI Taxonomy" id="304207"/>
    <lineage>
        <taxon>Bacteria</taxon>
        <taxon>Bacillati</taxon>
        <taxon>Bacillota</taxon>
        <taxon>Bacilli</taxon>
        <taxon>Lactobacillales</taxon>
        <taxon>Lactobacillaceae</taxon>
        <taxon>Schleiferilactobacillus</taxon>
    </lineage>
</organism>
<dbReference type="EMBL" id="CP045143">
    <property type="protein sequence ID" value="QFR24088.1"/>
    <property type="molecule type" value="Genomic_DNA"/>
</dbReference>
<proteinExistence type="predicted"/>
<sequence length="137" mass="15562">MSNVSINLGPFRQNLGNATKFEAMLANLIVEDSEPYVPMLTGQLARSYTVIQYGGHTQVVYDMPYARYLYYGLAMDWKDHKAPNHGKGWKKVVAVPHRQLHYTFNQHPEAGSHWVQRAKEANSDTWRKKVGAALASQ</sequence>
<name>A0A5P8M6F5_9LACO</name>
<evidence type="ECO:0008006" key="3">
    <source>
        <dbReference type="Google" id="ProtNLM"/>
    </source>
</evidence>
<dbReference type="Proteomes" id="UP000326779">
    <property type="component" value="Chromosome"/>
</dbReference>
<dbReference type="RefSeq" id="WP_152261097.1">
    <property type="nucleotide sequence ID" value="NZ_CP045143.1"/>
</dbReference>
<dbReference type="Pfam" id="PF11114">
    <property type="entry name" value="Minor_capsid_2"/>
    <property type="match status" value="1"/>
</dbReference>
<evidence type="ECO:0000313" key="2">
    <source>
        <dbReference type="Proteomes" id="UP000326779"/>
    </source>
</evidence>
<dbReference type="InterPro" id="IPR021080">
    <property type="entry name" value="Minor_capsid_protein"/>
</dbReference>
<dbReference type="KEGG" id="lhb:D1010_12225"/>
<protein>
    <recommendedName>
        <fullName evidence="3">Minor capsid protein</fullName>
    </recommendedName>
</protein>